<sequence length="69" mass="7802">MHRKDSRLLVRPAGRVIHVTSSRDVFQCTRHQNRIGTSLNVAHINRDGRLAMGMDLLMLVLLVLAITKV</sequence>
<accession>A0AAI9IE39</accession>
<dbReference type="Proteomes" id="UP000006772">
    <property type="component" value="Unassembled WGS sequence"/>
</dbReference>
<keyword evidence="1" id="KW-0812">Transmembrane</keyword>
<evidence type="ECO:0000313" key="3">
    <source>
        <dbReference type="Proteomes" id="UP000006772"/>
    </source>
</evidence>
<proteinExistence type="predicted"/>
<dbReference type="AlphaFoldDB" id="A0AAI9IE39"/>
<organism evidence="2 3">
    <name type="scientific">Herbaspirillum frisingense GSF30</name>
    <dbReference type="NCBI Taxonomy" id="864073"/>
    <lineage>
        <taxon>Bacteria</taxon>
        <taxon>Pseudomonadati</taxon>
        <taxon>Pseudomonadota</taxon>
        <taxon>Betaproteobacteria</taxon>
        <taxon>Burkholderiales</taxon>
        <taxon>Oxalobacteraceae</taxon>
        <taxon>Herbaspirillum</taxon>
    </lineage>
</organism>
<name>A0AAI9IE39_9BURK</name>
<evidence type="ECO:0000256" key="1">
    <source>
        <dbReference type="SAM" id="Phobius"/>
    </source>
</evidence>
<reference evidence="2 3" key="1">
    <citation type="journal article" date="2013" name="Front. Microbiol.">
        <title>The genome of the endophytic bacterium H. frisingense GSF30(T) identifies diverse strategies in the Herbaspirillum genus to interact with plants.</title>
        <authorList>
            <person name="Straub D."/>
            <person name="Rothballer M."/>
            <person name="Hartmann A."/>
            <person name="Ludewig U."/>
        </authorList>
    </citation>
    <scope>NUCLEOTIDE SEQUENCE [LARGE SCALE GENOMIC DNA]</scope>
    <source>
        <strain evidence="2 3">GSF30</strain>
    </source>
</reference>
<gene>
    <name evidence="2" type="ORF">HFRIS_013014</name>
</gene>
<protein>
    <submittedName>
        <fullName evidence="2">Uncharacterized protein</fullName>
    </submittedName>
</protein>
<keyword evidence="1" id="KW-0472">Membrane</keyword>
<evidence type="ECO:0000313" key="2">
    <source>
        <dbReference type="EMBL" id="EOA04409.1"/>
    </source>
</evidence>
<feature type="transmembrane region" description="Helical" evidence="1">
    <location>
        <begin position="50"/>
        <end position="67"/>
    </location>
</feature>
<comment type="caution">
    <text evidence="2">The sequence shown here is derived from an EMBL/GenBank/DDBJ whole genome shotgun (WGS) entry which is preliminary data.</text>
</comment>
<keyword evidence="1" id="KW-1133">Transmembrane helix</keyword>
<dbReference type="EMBL" id="AEEC02000016">
    <property type="protein sequence ID" value="EOA04409.1"/>
    <property type="molecule type" value="Genomic_DNA"/>
</dbReference>